<name>A0ABS3TSF1_9PSED</name>
<keyword evidence="3" id="KW-1185">Reference proteome</keyword>
<evidence type="ECO:0000313" key="3">
    <source>
        <dbReference type="Proteomes" id="UP000669060"/>
    </source>
</evidence>
<feature type="signal peptide" evidence="1">
    <location>
        <begin position="1"/>
        <end position="24"/>
    </location>
</feature>
<keyword evidence="1" id="KW-0732">Signal</keyword>
<dbReference type="Proteomes" id="UP000669060">
    <property type="component" value="Unassembled WGS sequence"/>
</dbReference>
<evidence type="ECO:0000256" key="1">
    <source>
        <dbReference type="SAM" id="SignalP"/>
    </source>
</evidence>
<organism evidence="2 3">
    <name type="scientific">Pseudomonas schmalbachii</name>
    <dbReference type="NCBI Taxonomy" id="2816993"/>
    <lineage>
        <taxon>Bacteria</taxon>
        <taxon>Pseudomonadati</taxon>
        <taxon>Pseudomonadota</taxon>
        <taxon>Gammaproteobacteria</taxon>
        <taxon>Pseudomonadales</taxon>
        <taxon>Pseudomonadaceae</taxon>
        <taxon>Pseudomonas</taxon>
    </lineage>
</organism>
<evidence type="ECO:0000313" key="2">
    <source>
        <dbReference type="EMBL" id="MBO3276604.1"/>
    </source>
</evidence>
<dbReference type="EMBL" id="JAELYA010000005">
    <property type="protein sequence ID" value="MBO3276604.1"/>
    <property type="molecule type" value="Genomic_DNA"/>
</dbReference>
<feature type="chain" id="PRO_5045913519" description="F0F1-type ATP synthase subunit beta" evidence="1">
    <location>
        <begin position="25"/>
        <end position="265"/>
    </location>
</feature>
<reference evidence="2 3" key="1">
    <citation type="submission" date="2020-12" db="EMBL/GenBank/DDBJ databases">
        <title>Pseudomonas schmalbachii sp. nov. isolated from millipede gut.</title>
        <authorList>
            <person name="Shelomi M."/>
        </authorList>
    </citation>
    <scope>NUCLEOTIDE SEQUENCE [LARGE SCALE GENOMIC DNA]</scope>
    <source>
        <strain evidence="2 3">Milli4</strain>
    </source>
</reference>
<proteinExistence type="predicted"/>
<comment type="caution">
    <text evidence="2">The sequence shown here is derived from an EMBL/GenBank/DDBJ whole genome shotgun (WGS) entry which is preliminary data.</text>
</comment>
<protein>
    <recommendedName>
        <fullName evidence="4">F0F1-type ATP synthase subunit beta</fullName>
    </recommendedName>
</protein>
<accession>A0ABS3TSF1</accession>
<gene>
    <name evidence="2" type="ORF">JFY56_15355</name>
</gene>
<dbReference type="RefSeq" id="WP_208314701.1">
    <property type="nucleotide sequence ID" value="NZ_JAELYA010000005.1"/>
</dbReference>
<evidence type="ECO:0008006" key="4">
    <source>
        <dbReference type="Google" id="ProtNLM"/>
    </source>
</evidence>
<sequence length="265" mass="29087">MTSRSLARLLTSLILAVLSTLAAADTASDLLNLHRMRLAAQGSLGNFYMLNAMEGDQRYVGRIETSRQSAADSLARIGEMPGEQSSRLKAQLDSQWQGYAQELENLSGKLSKSGFINLEPAAALAAHNRELLETAAQLYERIQQESGTRVPPLTQQSREQSLLMQTIAADYVQRNATVGAIPSGGEERALEDLANRFAINLVRLQQAGQTTPTIGEALRSVDITWRYLEKTLRDKGSLPLLVYKYSDRIIENLETASALYAASQS</sequence>